<protein>
    <recommendedName>
        <fullName evidence="4">Carbon monoxide dehydrogenase</fullName>
    </recommendedName>
</protein>
<proteinExistence type="predicted"/>
<organism evidence="2 3">
    <name type="scientific">Janibacter cremeus</name>
    <dbReference type="NCBI Taxonomy" id="1285192"/>
    <lineage>
        <taxon>Bacteria</taxon>
        <taxon>Bacillati</taxon>
        <taxon>Actinomycetota</taxon>
        <taxon>Actinomycetes</taxon>
        <taxon>Micrococcales</taxon>
        <taxon>Intrasporangiaceae</taxon>
        <taxon>Janibacter</taxon>
    </lineage>
</organism>
<dbReference type="Gene3D" id="3.30.530.20">
    <property type="match status" value="1"/>
</dbReference>
<reference evidence="2 3" key="1">
    <citation type="submission" date="2020-07" db="EMBL/GenBank/DDBJ databases">
        <title>Sequencing the genomes of 1000 actinobacteria strains.</title>
        <authorList>
            <person name="Klenk H.-P."/>
        </authorList>
    </citation>
    <scope>NUCLEOTIDE SEQUENCE [LARGE SCALE GENOMIC DNA]</scope>
    <source>
        <strain evidence="2 3">DSM 26154</strain>
    </source>
</reference>
<evidence type="ECO:0000313" key="3">
    <source>
        <dbReference type="Proteomes" id="UP000554054"/>
    </source>
</evidence>
<comment type="caution">
    <text evidence="2">The sequence shown here is derived from an EMBL/GenBank/DDBJ whole genome shotgun (WGS) entry which is preliminary data.</text>
</comment>
<gene>
    <name evidence="2" type="ORF">BJY20_001312</name>
</gene>
<keyword evidence="1" id="KW-0812">Transmembrane</keyword>
<accession>A0A852VR60</accession>
<dbReference type="InterPro" id="IPR010419">
    <property type="entry name" value="CO_DH_gsu"/>
</dbReference>
<evidence type="ECO:0000313" key="2">
    <source>
        <dbReference type="EMBL" id="NYF97920.1"/>
    </source>
</evidence>
<keyword evidence="1" id="KW-0472">Membrane</keyword>
<dbReference type="RefSeq" id="WP_185990788.1">
    <property type="nucleotide sequence ID" value="NZ_JACCAE010000001.1"/>
</dbReference>
<evidence type="ECO:0000256" key="1">
    <source>
        <dbReference type="SAM" id="Phobius"/>
    </source>
</evidence>
<dbReference type="PANTHER" id="PTHR38588:SF1">
    <property type="entry name" value="BLL0334 PROTEIN"/>
    <property type="match status" value="1"/>
</dbReference>
<dbReference type="PANTHER" id="PTHR38588">
    <property type="entry name" value="BLL0334 PROTEIN"/>
    <property type="match status" value="1"/>
</dbReference>
<keyword evidence="1" id="KW-1133">Transmembrane helix</keyword>
<dbReference type="AlphaFoldDB" id="A0A852VR60"/>
<dbReference type="Pfam" id="PF06240">
    <property type="entry name" value="COXG"/>
    <property type="match status" value="1"/>
</dbReference>
<dbReference type="EMBL" id="JACCAE010000001">
    <property type="protein sequence ID" value="NYF97920.1"/>
    <property type="molecule type" value="Genomic_DNA"/>
</dbReference>
<dbReference type="SUPFAM" id="SSF55961">
    <property type="entry name" value="Bet v1-like"/>
    <property type="match status" value="1"/>
</dbReference>
<evidence type="ECO:0008006" key="4">
    <source>
        <dbReference type="Google" id="ProtNLM"/>
    </source>
</evidence>
<dbReference type="Proteomes" id="UP000554054">
    <property type="component" value="Unassembled WGS sequence"/>
</dbReference>
<dbReference type="CDD" id="cd05018">
    <property type="entry name" value="CoxG"/>
    <property type="match status" value="1"/>
</dbReference>
<sequence length="217" mass="21665">MKLSGSAQLEAPPEKVWDALLSPEVLIRTIPGCELLESTGENAYALTVTAGVASIKGTYKGKVQLTDLEPHSALTMRVDAAGSAGTIGVTVLVRFEPGEGGTTALSYDADAAVGGMVGGVGQRMLTSVSKRLAGEFFGSINKVLTGTEAPAAVVEPTAAGAETPAAPQQVAGVGATYAPPAKAAPAGSTDDFLKGVVVGAAVMLAGVVAGALTSRRR</sequence>
<name>A0A852VR60_9MICO</name>
<keyword evidence="3" id="KW-1185">Reference proteome</keyword>
<feature type="transmembrane region" description="Helical" evidence="1">
    <location>
        <begin position="192"/>
        <end position="212"/>
    </location>
</feature>
<dbReference type="InterPro" id="IPR023393">
    <property type="entry name" value="START-like_dom_sf"/>
</dbReference>